<organism evidence="9 10">
    <name type="scientific">Planifilum fulgidum</name>
    <dbReference type="NCBI Taxonomy" id="201973"/>
    <lineage>
        <taxon>Bacteria</taxon>
        <taxon>Bacillati</taxon>
        <taxon>Bacillota</taxon>
        <taxon>Bacilli</taxon>
        <taxon>Bacillales</taxon>
        <taxon>Thermoactinomycetaceae</taxon>
        <taxon>Planifilum</taxon>
    </lineage>
</organism>
<evidence type="ECO:0000256" key="4">
    <source>
        <dbReference type="ARBA" id="ARBA00022692"/>
    </source>
</evidence>
<dbReference type="STRING" id="201973.SAMN04488025_12612"/>
<dbReference type="Gene3D" id="3.30.240.20">
    <property type="entry name" value="bsu07140 like domains"/>
    <property type="match status" value="2"/>
</dbReference>
<dbReference type="InterPro" id="IPR007353">
    <property type="entry name" value="DUF421"/>
</dbReference>
<accession>A0A1I2QVX3</accession>
<feature type="domain" description="YetF C-terminal" evidence="8">
    <location>
        <begin position="81"/>
        <end position="215"/>
    </location>
</feature>
<evidence type="ECO:0000256" key="5">
    <source>
        <dbReference type="ARBA" id="ARBA00022989"/>
    </source>
</evidence>
<feature type="transmembrane region" description="Helical" evidence="7">
    <location>
        <begin position="32"/>
        <end position="51"/>
    </location>
</feature>
<dbReference type="PANTHER" id="PTHR34582">
    <property type="entry name" value="UPF0702 TRANSMEMBRANE PROTEIN YCAP"/>
    <property type="match status" value="1"/>
</dbReference>
<gene>
    <name evidence="9" type="ORF">SAMN04488025_12612</name>
</gene>
<dbReference type="EMBL" id="FOOK01000026">
    <property type="protein sequence ID" value="SFG32418.1"/>
    <property type="molecule type" value="Genomic_DNA"/>
</dbReference>
<proteinExistence type="inferred from homology"/>
<dbReference type="RefSeq" id="WP_092039791.1">
    <property type="nucleotide sequence ID" value="NZ_FOOK01000026.1"/>
</dbReference>
<keyword evidence="6 7" id="KW-0472">Membrane</keyword>
<keyword evidence="5 7" id="KW-1133">Transmembrane helix</keyword>
<evidence type="ECO:0000256" key="3">
    <source>
        <dbReference type="ARBA" id="ARBA00022475"/>
    </source>
</evidence>
<dbReference type="AlphaFoldDB" id="A0A1I2QVX3"/>
<evidence type="ECO:0000313" key="10">
    <source>
        <dbReference type="Proteomes" id="UP000198661"/>
    </source>
</evidence>
<keyword evidence="4 7" id="KW-0812">Transmembrane</keyword>
<evidence type="ECO:0000256" key="2">
    <source>
        <dbReference type="ARBA" id="ARBA00006448"/>
    </source>
</evidence>
<evidence type="ECO:0000259" key="8">
    <source>
        <dbReference type="Pfam" id="PF04239"/>
    </source>
</evidence>
<dbReference type="GO" id="GO:0005886">
    <property type="term" value="C:plasma membrane"/>
    <property type="evidence" value="ECO:0007669"/>
    <property type="project" value="UniProtKB-SubCell"/>
</dbReference>
<comment type="similarity">
    <text evidence="2">Belongs to the UPF0702 family.</text>
</comment>
<evidence type="ECO:0000256" key="7">
    <source>
        <dbReference type="SAM" id="Phobius"/>
    </source>
</evidence>
<evidence type="ECO:0000256" key="1">
    <source>
        <dbReference type="ARBA" id="ARBA00004651"/>
    </source>
</evidence>
<feature type="transmembrane region" description="Helical" evidence="7">
    <location>
        <begin position="57"/>
        <end position="78"/>
    </location>
</feature>
<evidence type="ECO:0000256" key="6">
    <source>
        <dbReference type="ARBA" id="ARBA00023136"/>
    </source>
</evidence>
<protein>
    <submittedName>
        <fullName evidence="9">Uncharacterized membrane protein YcaP, DUF421 family</fullName>
    </submittedName>
</protein>
<name>A0A1I2QVX3_9BACL</name>
<comment type="subcellular location">
    <subcellularLocation>
        <location evidence="1">Cell membrane</location>
        <topology evidence="1">Multi-pass membrane protein</topology>
    </subcellularLocation>
</comment>
<dbReference type="InterPro" id="IPR023090">
    <property type="entry name" value="UPF0702_alpha/beta_dom_sf"/>
</dbReference>
<dbReference type="Proteomes" id="UP000198661">
    <property type="component" value="Unassembled WGS sequence"/>
</dbReference>
<dbReference type="OrthoDB" id="1682423at2"/>
<evidence type="ECO:0000313" key="9">
    <source>
        <dbReference type="EMBL" id="SFG32418.1"/>
    </source>
</evidence>
<keyword evidence="10" id="KW-1185">Reference proteome</keyword>
<dbReference type="Pfam" id="PF04239">
    <property type="entry name" value="DUF421"/>
    <property type="match status" value="1"/>
</dbReference>
<keyword evidence="3" id="KW-1003">Cell membrane</keyword>
<dbReference type="PANTHER" id="PTHR34582:SF6">
    <property type="entry name" value="UPF0702 TRANSMEMBRANE PROTEIN YCAP"/>
    <property type="match status" value="1"/>
</dbReference>
<sequence>MEWTEAFFRTLFIYFFVLIVMRLMGKREIGKLSVFDLVVSIMIADLAVISIENGDRPLVHGILPIATLMVTQIGLSYLSLKNRTIRHLVDGKPAVLIKNGRIQVREMARNRYNLDDLMAQLREKGIDNVADVEFAILETSGKLSVFPKEGKKPVSKEDLFPLQSAKPSPMPVFLIVEGRVVEEGLKQIGRDRLWLEQEVRRRGHRGVEEIFLATIDSRGRLHLDGRDDGGKGASGSD</sequence>
<feature type="transmembrane region" description="Helical" evidence="7">
    <location>
        <begin position="6"/>
        <end position="25"/>
    </location>
</feature>
<reference evidence="9 10" key="1">
    <citation type="submission" date="2016-10" db="EMBL/GenBank/DDBJ databases">
        <authorList>
            <person name="de Groot N.N."/>
        </authorList>
    </citation>
    <scope>NUCLEOTIDE SEQUENCE [LARGE SCALE GENOMIC DNA]</scope>
    <source>
        <strain evidence="9 10">DSM 44945</strain>
    </source>
</reference>